<dbReference type="GO" id="GO:0003677">
    <property type="term" value="F:DNA binding"/>
    <property type="evidence" value="ECO:0007669"/>
    <property type="project" value="UniProtKB-KW"/>
</dbReference>
<dbReference type="RefSeq" id="WP_062407090.1">
    <property type="nucleotide sequence ID" value="NZ_BJCS01000002.1"/>
</dbReference>
<dbReference type="Pfam" id="PF09339">
    <property type="entry name" value="HTH_IclR"/>
    <property type="match status" value="1"/>
</dbReference>
<dbReference type="InterPro" id="IPR005471">
    <property type="entry name" value="Tscrpt_reg_IclR_N"/>
</dbReference>
<keyword evidence="7" id="KW-1185">Reference proteome</keyword>
<name>A0A0U2W6F7_9BACL</name>
<dbReference type="Gene3D" id="3.30.450.40">
    <property type="match status" value="1"/>
</dbReference>
<dbReference type="GO" id="GO:0003700">
    <property type="term" value="F:DNA-binding transcription factor activity"/>
    <property type="evidence" value="ECO:0007669"/>
    <property type="project" value="TreeGrafter"/>
</dbReference>
<keyword evidence="2" id="KW-0238">DNA-binding</keyword>
<evidence type="ECO:0000256" key="1">
    <source>
        <dbReference type="ARBA" id="ARBA00023015"/>
    </source>
</evidence>
<dbReference type="SUPFAM" id="SSF55781">
    <property type="entry name" value="GAF domain-like"/>
    <property type="match status" value="1"/>
</dbReference>
<dbReference type="Proteomes" id="UP000061660">
    <property type="component" value="Chromosome"/>
</dbReference>
<evidence type="ECO:0000313" key="6">
    <source>
        <dbReference type="EMBL" id="ALS20970.1"/>
    </source>
</evidence>
<evidence type="ECO:0000313" key="7">
    <source>
        <dbReference type="Proteomes" id="UP000061660"/>
    </source>
</evidence>
<dbReference type="EMBL" id="CP013652">
    <property type="protein sequence ID" value="ALS20970.1"/>
    <property type="molecule type" value="Genomic_DNA"/>
</dbReference>
<dbReference type="Pfam" id="PF01614">
    <property type="entry name" value="IclR_C"/>
    <property type="match status" value="1"/>
</dbReference>
<dbReference type="InterPro" id="IPR014757">
    <property type="entry name" value="Tscrpt_reg_IclR_C"/>
</dbReference>
<proteinExistence type="predicted"/>
<keyword evidence="3" id="KW-0804">Transcription</keyword>
<dbReference type="PROSITE" id="PS51078">
    <property type="entry name" value="ICLR_ED"/>
    <property type="match status" value="1"/>
</dbReference>
<dbReference type="STRING" id="162209.IJ22_05830"/>
<sequence length="253" mass="28916">MDNYLSSVKNSCKLLKIFLNSPKELGVSELSRKLELSKGAVHKLLMTLESEGFIKQNPLNKQYSLGYTLLELGNKVLKNHNLVDFAKPYLQRLSEKTKELVCLCIIDGKDAIYVDKIDSKHPIRFNAEEYRRFPLYATSAARAILAFHDREFIDEVLADDLITFTPYSITESRMMQDRLEEIRKNGYEISSNLRNVGATGIAAPIFDAYGKVPASVSVIGPTDRMTPYQEQWVRELLQITREISQELGYREGR</sequence>
<dbReference type="InterPro" id="IPR050707">
    <property type="entry name" value="HTH_MetabolicPath_Reg"/>
</dbReference>
<evidence type="ECO:0000256" key="4">
    <source>
        <dbReference type="ARBA" id="ARBA00058938"/>
    </source>
</evidence>
<dbReference type="SUPFAM" id="SSF46785">
    <property type="entry name" value="Winged helix' DNA-binding domain"/>
    <property type="match status" value="1"/>
</dbReference>
<dbReference type="Gene3D" id="1.10.10.10">
    <property type="entry name" value="Winged helix-like DNA-binding domain superfamily/Winged helix DNA-binding domain"/>
    <property type="match status" value="1"/>
</dbReference>
<organism evidence="6 7">
    <name type="scientific">Paenibacillus naphthalenovorans</name>
    <dbReference type="NCBI Taxonomy" id="162209"/>
    <lineage>
        <taxon>Bacteria</taxon>
        <taxon>Bacillati</taxon>
        <taxon>Bacillota</taxon>
        <taxon>Bacilli</taxon>
        <taxon>Bacillales</taxon>
        <taxon>Paenibacillaceae</taxon>
        <taxon>Paenibacillus</taxon>
    </lineage>
</organism>
<reference evidence="6 7" key="2">
    <citation type="journal article" date="2016" name="Genome Announc.">
        <title>Complete Genome Sequences of Two Interactive Moderate Thermophiles, Paenibacillus napthalenovorans 32O-Y and Paenibacillus sp. 32O-W.</title>
        <authorList>
            <person name="Butler R.R.III."/>
            <person name="Wang J."/>
            <person name="Stark B.C."/>
            <person name="Pombert J.F."/>
        </authorList>
    </citation>
    <scope>NUCLEOTIDE SEQUENCE [LARGE SCALE GENOMIC DNA]</scope>
    <source>
        <strain evidence="6 7">32O-Y</strain>
    </source>
</reference>
<protein>
    <recommendedName>
        <fullName evidence="5">Glycerol operon regulatory protein</fullName>
    </recommendedName>
</protein>
<evidence type="ECO:0000256" key="5">
    <source>
        <dbReference type="ARBA" id="ARBA00070406"/>
    </source>
</evidence>
<dbReference type="PROSITE" id="PS51077">
    <property type="entry name" value="HTH_ICLR"/>
    <property type="match status" value="1"/>
</dbReference>
<dbReference type="SMART" id="SM00346">
    <property type="entry name" value="HTH_ICLR"/>
    <property type="match status" value="1"/>
</dbReference>
<dbReference type="InterPro" id="IPR036390">
    <property type="entry name" value="WH_DNA-bd_sf"/>
</dbReference>
<gene>
    <name evidence="6" type="ORF">IJ22_05830</name>
</gene>
<evidence type="ECO:0000256" key="2">
    <source>
        <dbReference type="ARBA" id="ARBA00023125"/>
    </source>
</evidence>
<dbReference type="PANTHER" id="PTHR30136:SF24">
    <property type="entry name" value="HTH-TYPE TRANSCRIPTIONAL REPRESSOR ALLR"/>
    <property type="match status" value="1"/>
</dbReference>
<dbReference type="FunFam" id="1.10.10.10:FF:000056">
    <property type="entry name" value="IclR family transcriptional regulator"/>
    <property type="match status" value="1"/>
</dbReference>
<dbReference type="InterPro" id="IPR036388">
    <property type="entry name" value="WH-like_DNA-bd_sf"/>
</dbReference>
<evidence type="ECO:0000256" key="3">
    <source>
        <dbReference type="ARBA" id="ARBA00023163"/>
    </source>
</evidence>
<comment type="function">
    <text evidence="4">May be an activator protein for the gylABX operon.</text>
</comment>
<dbReference type="AlphaFoldDB" id="A0A0U2W6F7"/>
<dbReference type="GO" id="GO:0045892">
    <property type="term" value="P:negative regulation of DNA-templated transcription"/>
    <property type="evidence" value="ECO:0007669"/>
    <property type="project" value="UniProtKB-ARBA"/>
</dbReference>
<reference evidence="7" key="1">
    <citation type="submission" date="2015-12" db="EMBL/GenBank/DDBJ databases">
        <title>Complete genome sequences of two moderately thermophilic Paenibacillus species.</title>
        <authorList>
            <person name="Butler R.III."/>
            <person name="Wang J."/>
            <person name="Stark B.C."/>
            <person name="Pombert J.-F."/>
        </authorList>
    </citation>
    <scope>NUCLEOTIDE SEQUENCE [LARGE SCALE GENOMIC DNA]</scope>
    <source>
        <strain evidence="7">32O-Y</strain>
    </source>
</reference>
<keyword evidence="1" id="KW-0805">Transcription regulation</keyword>
<dbReference type="OrthoDB" id="9791752at2"/>
<dbReference type="InterPro" id="IPR029016">
    <property type="entry name" value="GAF-like_dom_sf"/>
</dbReference>
<dbReference type="PANTHER" id="PTHR30136">
    <property type="entry name" value="HELIX-TURN-HELIX TRANSCRIPTIONAL REGULATOR, ICLR FAMILY"/>
    <property type="match status" value="1"/>
</dbReference>
<dbReference type="KEGG" id="pnp:IJ22_05830"/>
<dbReference type="PATRIC" id="fig|162209.4.peg.617"/>
<accession>A0A0U2W6F7</accession>